<dbReference type="SUPFAM" id="SSF74650">
    <property type="entry name" value="Galactose mutarotase-like"/>
    <property type="match status" value="1"/>
</dbReference>
<dbReference type="GO" id="GO:0005975">
    <property type="term" value="P:carbohydrate metabolic process"/>
    <property type="evidence" value="ECO:0007669"/>
    <property type="project" value="InterPro"/>
</dbReference>
<dbReference type="GO" id="GO:0030246">
    <property type="term" value="F:carbohydrate binding"/>
    <property type="evidence" value="ECO:0007669"/>
    <property type="project" value="InterPro"/>
</dbReference>
<comment type="caution">
    <text evidence="1">The sequence shown here is derived from an EMBL/GenBank/DDBJ whole genome shotgun (WGS) entry which is preliminary data.</text>
</comment>
<dbReference type="InterPro" id="IPR008183">
    <property type="entry name" value="Aldose_1/G6P_1-epimerase"/>
</dbReference>
<evidence type="ECO:0000313" key="1">
    <source>
        <dbReference type="EMBL" id="RSU15406.1"/>
    </source>
</evidence>
<dbReference type="CDD" id="cd09024">
    <property type="entry name" value="Aldose_epim_lacX"/>
    <property type="match status" value="1"/>
</dbReference>
<dbReference type="Pfam" id="PF01263">
    <property type="entry name" value="Aldose_epim"/>
    <property type="match status" value="1"/>
</dbReference>
<dbReference type="Gene3D" id="2.70.98.10">
    <property type="match status" value="1"/>
</dbReference>
<dbReference type="Proteomes" id="UP000288028">
    <property type="component" value="Unassembled WGS sequence"/>
</dbReference>
<reference evidence="1 2" key="1">
    <citation type="submission" date="2017-05" db="EMBL/GenBank/DDBJ databases">
        <title>Vagococcus spp. assemblies.</title>
        <authorList>
            <person name="Gulvik C.A."/>
        </authorList>
    </citation>
    <scope>NUCLEOTIDE SEQUENCE [LARGE SCALE GENOMIC DNA]</scope>
    <source>
        <strain evidence="1 2">SS1714</strain>
    </source>
</reference>
<dbReference type="GO" id="GO:0016853">
    <property type="term" value="F:isomerase activity"/>
    <property type="evidence" value="ECO:0007669"/>
    <property type="project" value="InterPro"/>
</dbReference>
<dbReference type="EMBL" id="NGKB01000005">
    <property type="protein sequence ID" value="RSU15406.1"/>
    <property type="molecule type" value="Genomic_DNA"/>
</dbReference>
<dbReference type="OrthoDB" id="9795355at2"/>
<organism evidence="1 2">
    <name type="scientific">Vagococcus carniphilus</name>
    <dbReference type="NCBI Taxonomy" id="218144"/>
    <lineage>
        <taxon>Bacteria</taxon>
        <taxon>Bacillati</taxon>
        <taxon>Bacillota</taxon>
        <taxon>Bacilli</taxon>
        <taxon>Lactobacillales</taxon>
        <taxon>Enterococcaceae</taxon>
        <taxon>Vagococcus</taxon>
    </lineage>
</organism>
<dbReference type="PANTHER" id="PTHR11122">
    <property type="entry name" value="APOSPORY-ASSOCIATED PROTEIN C-RELATED"/>
    <property type="match status" value="1"/>
</dbReference>
<sequence length="290" mass="33058">MAAVLENEMTRVVINEEGAEVSSFILKEENLEYIWKGDPEFWGRQAPVLFPFVGRLKNDTYSYQGKSYPMSQHGFARDKTFILEETTDSTAVFLLTSDAETLEVYPFEFELRIRYDLNEKSLTVGYEVTTQSDEMYFGIGGHPAFNVPLVEDTKFGSYYVHFAPSKSRFLLPLKGPYVNLEEKTLAQTNTSIQLNRELFKNDAMILETKGENAFSILSDKTKHGITLFYENLPFVGIWSPYEKEAPFVCIEPWAGIADTTDATGNIEEKMGMNHLLKGEVFTGQYMITIK</sequence>
<gene>
    <name evidence="1" type="ORF">CBF28_06680</name>
</gene>
<evidence type="ECO:0000313" key="2">
    <source>
        <dbReference type="Proteomes" id="UP000288028"/>
    </source>
</evidence>
<dbReference type="InterPro" id="IPR037481">
    <property type="entry name" value="LacX"/>
</dbReference>
<dbReference type="InterPro" id="IPR014718">
    <property type="entry name" value="GH-type_carb-bd"/>
</dbReference>
<dbReference type="RefSeq" id="WP_126793251.1">
    <property type="nucleotide sequence ID" value="NZ_CP060720.1"/>
</dbReference>
<keyword evidence="2" id="KW-1185">Reference proteome</keyword>
<dbReference type="PANTHER" id="PTHR11122:SF13">
    <property type="entry name" value="GLUCOSE-6-PHOSPHATE 1-EPIMERASE"/>
    <property type="match status" value="1"/>
</dbReference>
<accession>A0A430B4Y1</accession>
<name>A0A430B4Y1_9ENTE</name>
<protein>
    <submittedName>
        <fullName evidence="1">Aldose epimerase</fullName>
    </submittedName>
</protein>
<dbReference type="AlphaFoldDB" id="A0A430B4Y1"/>
<dbReference type="InterPro" id="IPR011013">
    <property type="entry name" value="Gal_mutarotase_sf_dom"/>
</dbReference>
<dbReference type="GeneID" id="95580736"/>
<proteinExistence type="predicted"/>